<accession>A0A858SS69</accession>
<sequence length="264" mass="27891">MQLTDLCDNNDPAVQRAALDQADIVIWCTATFAQAERDVWAPVPDHLKDHSFLVLPRADVLARDGLLAARVAALGDVAREEFHNFFPVAPLSIANRIRRGDPVSDGQLSASGVSALSYAIQNLVSSGRQADLDSAYLYLGRCGHDESAVPAGAHSRSSERPAGTTVVREVIAEAARTIADLHTGVAMQNPDALTGVFSELSEELSELAADAEPEDADAKAWWDELSAASDKLMLAGLEKGPGPAADAATIVLQLSRDLQSGALA</sequence>
<protein>
    <submittedName>
        <fullName evidence="1">Uncharacterized protein</fullName>
    </submittedName>
</protein>
<dbReference type="KEGG" id="rpon:G3256_11480"/>
<organism evidence="1 2">
    <name type="scientific">Roseobacter ponti</name>
    <dbReference type="NCBI Taxonomy" id="1891787"/>
    <lineage>
        <taxon>Bacteria</taxon>
        <taxon>Pseudomonadati</taxon>
        <taxon>Pseudomonadota</taxon>
        <taxon>Alphaproteobacteria</taxon>
        <taxon>Rhodobacterales</taxon>
        <taxon>Roseobacteraceae</taxon>
        <taxon>Roseobacter</taxon>
    </lineage>
</organism>
<evidence type="ECO:0000313" key="2">
    <source>
        <dbReference type="Proteomes" id="UP000503308"/>
    </source>
</evidence>
<dbReference type="EMBL" id="CP048788">
    <property type="protein sequence ID" value="QJF51739.1"/>
    <property type="molecule type" value="Genomic_DNA"/>
</dbReference>
<keyword evidence="2" id="KW-1185">Reference proteome</keyword>
<proteinExistence type="predicted"/>
<name>A0A858SS69_9RHOB</name>
<dbReference type="Proteomes" id="UP000503308">
    <property type="component" value="Chromosome"/>
</dbReference>
<dbReference type="AlphaFoldDB" id="A0A858SS69"/>
<evidence type="ECO:0000313" key="1">
    <source>
        <dbReference type="EMBL" id="QJF51739.1"/>
    </source>
</evidence>
<reference evidence="1 2" key="1">
    <citation type="submission" date="2020-02" db="EMBL/GenBank/DDBJ databases">
        <title>Genome sequence of Roseobacter ponti.</title>
        <authorList>
            <person name="Hollensteiner J."/>
            <person name="Schneider D."/>
            <person name="Poehlein A."/>
            <person name="Daniel R."/>
        </authorList>
    </citation>
    <scope>NUCLEOTIDE SEQUENCE [LARGE SCALE GENOMIC DNA]</scope>
    <source>
        <strain evidence="1 2">DSM 106830</strain>
    </source>
</reference>
<gene>
    <name evidence="1" type="ORF">G3256_11480</name>
</gene>
<dbReference type="RefSeq" id="WP_169640956.1">
    <property type="nucleotide sequence ID" value="NZ_CP048788.1"/>
</dbReference>